<dbReference type="InterPro" id="IPR052620">
    <property type="entry name" value="ELYS/MEL-28_NucAsmblyFactor"/>
</dbReference>
<organism evidence="3 4">
    <name type="scientific">Heterodera schachtii</name>
    <name type="common">Sugarbeet cyst nematode worm</name>
    <name type="synonym">Tylenchus schachtii</name>
    <dbReference type="NCBI Taxonomy" id="97005"/>
    <lineage>
        <taxon>Eukaryota</taxon>
        <taxon>Metazoa</taxon>
        <taxon>Ecdysozoa</taxon>
        <taxon>Nematoda</taxon>
        <taxon>Chromadorea</taxon>
        <taxon>Rhabditida</taxon>
        <taxon>Tylenchina</taxon>
        <taxon>Tylenchomorpha</taxon>
        <taxon>Tylenchoidea</taxon>
        <taxon>Heteroderidae</taxon>
        <taxon>Heteroderinae</taxon>
        <taxon>Heterodera</taxon>
    </lineage>
</organism>
<feature type="compositionally biased region" description="Low complexity" evidence="1">
    <location>
        <begin position="655"/>
        <end position="669"/>
    </location>
</feature>
<feature type="compositionally biased region" description="Low complexity" evidence="1">
    <location>
        <begin position="709"/>
        <end position="722"/>
    </location>
</feature>
<accession>A0ABD2KGZ2</accession>
<dbReference type="PANTHER" id="PTHR21583">
    <property type="entry name" value="ELYS PROTEIN"/>
    <property type="match status" value="1"/>
</dbReference>
<name>A0ABD2KGZ2_HETSC</name>
<feature type="compositionally biased region" description="Low complexity" evidence="1">
    <location>
        <begin position="534"/>
        <end position="548"/>
    </location>
</feature>
<feature type="compositionally biased region" description="Basic and acidic residues" evidence="1">
    <location>
        <begin position="186"/>
        <end position="196"/>
    </location>
</feature>
<feature type="signal peptide" evidence="2">
    <location>
        <begin position="1"/>
        <end position="22"/>
    </location>
</feature>
<evidence type="ECO:0000256" key="2">
    <source>
        <dbReference type="SAM" id="SignalP"/>
    </source>
</evidence>
<feature type="compositionally biased region" description="Low complexity" evidence="1">
    <location>
        <begin position="472"/>
        <end position="485"/>
    </location>
</feature>
<feature type="compositionally biased region" description="Low complexity" evidence="1">
    <location>
        <begin position="558"/>
        <end position="575"/>
    </location>
</feature>
<evidence type="ECO:0000313" key="3">
    <source>
        <dbReference type="EMBL" id="KAL3102034.1"/>
    </source>
</evidence>
<reference evidence="3 4" key="1">
    <citation type="submission" date="2024-10" db="EMBL/GenBank/DDBJ databases">
        <authorList>
            <person name="Kim D."/>
        </authorList>
    </citation>
    <scope>NUCLEOTIDE SEQUENCE [LARGE SCALE GENOMIC DNA]</scope>
    <source>
        <strain evidence="3">Taebaek</strain>
    </source>
</reference>
<dbReference type="EMBL" id="JBICCN010000026">
    <property type="protein sequence ID" value="KAL3102034.1"/>
    <property type="molecule type" value="Genomic_DNA"/>
</dbReference>
<feature type="compositionally biased region" description="Basic and acidic residues" evidence="1">
    <location>
        <begin position="512"/>
        <end position="527"/>
    </location>
</feature>
<comment type="caution">
    <text evidence="3">The sequence shown here is derived from an EMBL/GenBank/DDBJ whole genome shotgun (WGS) entry which is preliminary data.</text>
</comment>
<feature type="compositionally biased region" description="Low complexity" evidence="1">
    <location>
        <begin position="583"/>
        <end position="594"/>
    </location>
</feature>
<proteinExistence type="predicted"/>
<dbReference type="Proteomes" id="UP001620645">
    <property type="component" value="Unassembled WGS sequence"/>
</dbReference>
<feature type="compositionally biased region" description="Low complexity" evidence="1">
    <location>
        <begin position="683"/>
        <end position="698"/>
    </location>
</feature>
<feature type="compositionally biased region" description="Low complexity" evidence="1">
    <location>
        <begin position="733"/>
        <end position="745"/>
    </location>
</feature>
<feature type="compositionally biased region" description="Low complexity" evidence="1">
    <location>
        <begin position="633"/>
        <end position="647"/>
    </location>
</feature>
<feature type="compositionally biased region" description="Basic and acidic residues" evidence="1">
    <location>
        <begin position="383"/>
        <end position="393"/>
    </location>
</feature>
<feature type="region of interest" description="Disordered" evidence="1">
    <location>
        <begin position="370"/>
        <end position="745"/>
    </location>
</feature>
<dbReference type="PANTHER" id="PTHR21583:SF8">
    <property type="entry name" value="PROTEIN ELYS"/>
    <property type="match status" value="1"/>
</dbReference>
<evidence type="ECO:0000256" key="1">
    <source>
        <dbReference type="SAM" id="MobiDB-lite"/>
    </source>
</evidence>
<feature type="chain" id="PRO_5044757559" evidence="2">
    <location>
        <begin position="23"/>
        <end position="1232"/>
    </location>
</feature>
<feature type="compositionally biased region" description="Low complexity" evidence="1">
    <location>
        <begin position="608"/>
        <end position="623"/>
    </location>
</feature>
<keyword evidence="4" id="KW-1185">Reference proteome</keyword>
<dbReference type="AlphaFoldDB" id="A0ABD2KGZ2"/>
<feature type="compositionally biased region" description="Acidic residues" evidence="1">
    <location>
        <begin position="486"/>
        <end position="495"/>
    </location>
</feature>
<gene>
    <name evidence="3" type="ORF">niasHS_003443</name>
</gene>
<keyword evidence="2" id="KW-0732">Signal</keyword>
<evidence type="ECO:0000313" key="4">
    <source>
        <dbReference type="Proteomes" id="UP001620645"/>
    </source>
</evidence>
<protein>
    <submittedName>
        <fullName evidence="3">Uncharacterized protein</fullName>
    </submittedName>
</protein>
<feature type="compositionally biased region" description="Acidic residues" evidence="1">
    <location>
        <begin position="416"/>
        <end position="427"/>
    </location>
</feature>
<feature type="region of interest" description="Disordered" evidence="1">
    <location>
        <begin position="186"/>
        <end position="208"/>
    </location>
</feature>
<feature type="compositionally biased region" description="Low complexity" evidence="1">
    <location>
        <begin position="760"/>
        <end position="769"/>
    </location>
</feature>
<feature type="region of interest" description="Disordered" evidence="1">
    <location>
        <begin position="757"/>
        <end position="788"/>
    </location>
</feature>
<sequence>MNYFSFLILLNIIFLNFGLSSATEESANEENACFRVGFGLFGRISWPNDGTKGAEKKDKWAKWLSVETKATTVSDCVRQCYEYRFCHSVLFEFKTHGASSKKGQCQMFLHASENCRGEQLTPIYRIEPTLGKPSKVFVECLKCAAFAKEDGTPTTVIFEQLEKPQKIAGKRKITPNLEIPMVENEEAKERTRKTTGEGRTNAAGAERQLRRRTRQMWRACVVTFEVLPADASEKALQQFRATKTASVSSLNECAFICFQNACLNAFFEQSEESERTAKCHLDMETENEICTPGQQRDYSYPNKNGSVISCVRCVATLPSTLVPRTEGTTTTTESATTETAIEEEKNATEIGIESETATSMLFSQPMELAGDVRDETEGNGTEKVIETTGEAKIETITQKGKTAEEEEEKKEHKETEEEPEFSMDEENQTEKEKETTEESTTVTDRVPTLPILIMNEHQGSEGRPKSVGIAVPSETNPTATTATTEGSEEGEEEEEAQKTRENGTTKAADQPISERKVMLKSEEKVQQQEDDANASTASSSTEETAVTAKVELQEDDANATTASSSTEETPVTVKVEQQEDDANATTASSSTEETPVTAKVELQEDDANATTASSSTEETAVTAKVEQQEDDANATTASSSTEETAATVKVEQQENDANATTASSSTEETPVTAKVELQEDDANATTASSSTEETAVTAKVELLENDANATTASSSTGETAVTPKVELQEDDANATTASSSTEETAVTAKVELLENDANATTSSSSSSSTVPFELPAEGGFESDASSAANNRMNNSQLTDETMAVPFPTEFQNVSSSSPETETTKMTTEEAAADDVVDAVSKFVDIVKMNNSDVANATEPTVKAVASIAQFVVGQNASSTLGFGINECSEDLLFSGQVLKDYTQSFEVILAAETVYDCVHSCYQQNCSRAAFTHFPRSVCLMHFGDEVPLDQKCAEGDRLGTTWDFSSVPEVVEIKCVKCAGRKESVEKSTDNEQNIAKRHFSNDENAVGQQETTARHILNPQGLTLKCDGRVEFVASPVANLHPLNITNDVPADTAADCARKCFEAIHCTLAAFIPTPGHESAGGICLLTSDAGDVACAGTSARHSPQHASTVPFLIKCIRCSRCHYALTLLDTQRSAALMPAEDHFEQTVPVRTVGECAEKCAGQGTNCSRAQFDPNKSMCSFSTSKNALRGYSAECPAESGVQSDGIFPLLLDCVKCFGNNSNSEAQQSK</sequence>